<proteinExistence type="predicted"/>
<keyword evidence="2" id="KW-1185">Reference proteome</keyword>
<protein>
    <submittedName>
        <fullName evidence="1">Uncharacterized protein</fullName>
    </submittedName>
</protein>
<dbReference type="AlphaFoldDB" id="A0A0E0JPF4"/>
<dbReference type="Proteomes" id="UP000026962">
    <property type="component" value="Chromosome 1"/>
</dbReference>
<dbReference type="Gramene" id="OPUNC01G31910.1">
    <property type="protein sequence ID" value="OPUNC01G31910.1"/>
    <property type="gene ID" value="OPUNC01G31910"/>
</dbReference>
<sequence length="159" mass="17475">MDDDVVYLLSSTKPSTPMDNSHVVFAIDMRKRTLQGLTKLDVQPQNLVCMVTLCTSNFSTLATHHRVFLHVTICMNAMLAILRSRGWEVTVIKQDESTEGPLEMQIALPSMPSLTYFGESTSRWGSIISDGQVGKLSDILPGPAAGFFSSFTSGARYDP</sequence>
<organism evidence="1">
    <name type="scientific">Oryza punctata</name>
    <name type="common">Red rice</name>
    <dbReference type="NCBI Taxonomy" id="4537"/>
    <lineage>
        <taxon>Eukaryota</taxon>
        <taxon>Viridiplantae</taxon>
        <taxon>Streptophyta</taxon>
        <taxon>Embryophyta</taxon>
        <taxon>Tracheophyta</taxon>
        <taxon>Spermatophyta</taxon>
        <taxon>Magnoliopsida</taxon>
        <taxon>Liliopsida</taxon>
        <taxon>Poales</taxon>
        <taxon>Poaceae</taxon>
        <taxon>BOP clade</taxon>
        <taxon>Oryzoideae</taxon>
        <taxon>Oryzeae</taxon>
        <taxon>Oryzinae</taxon>
        <taxon>Oryza</taxon>
    </lineage>
</organism>
<reference evidence="1" key="1">
    <citation type="submission" date="2015-04" db="UniProtKB">
        <authorList>
            <consortium name="EnsemblPlants"/>
        </authorList>
    </citation>
    <scope>IDENTIFICATION</scope>
</reference>
<reference evidence="1" key="2">
    <citation type="submission" date="2018-05" db="EMBL/GenBank/DDBJ databases">
        <title>OpunRS2 (Oryza punctata Reference Sequence Version 2).</title>
        <authorList>
            <person name="Zhang J."/>
            <person name="Kudrna D."/>
            <person name="Lee S."/>
            <person name="Talag J."/>
            <person name="Welchert J."/>
            <person name="Wing R.A."/>
        </authorList>
    </citation>
    <scope>NUCLEOTIDE SEQUENCE [LARGE SCALE GENOMIC DNA]</scope>
</reference>
<evidence type="ECO:0000313" key="1">
    <source>
        <dbReference type="EnsemblPlants" id="OPUNC01G31910.1"/>
    </source>
</evidence>
<dbReference type="HOGENOM" id="CLU_1663569_0_0_1"/>
<dbReference type="EnsemblPlants" id="OPUNC01G31910.1">
    <property type="protein sequence ID" value="OPUNC01G31910.1"/>
    <property type="gene ID" value="OPUNC01G31910"/>
</dbReference>
<accession>A0A0E0JPF4</accession>
<evidence type="ECO:0000313" key="2">
    <source>
        <dbReference type="Proteomes" id="UP000026962"/>
    </source>
</evidence>
<name>A0A0E0JPF4_ORYPU</name>